<dbReference type="CDD" id="cd02316">
    <property type="entry name" value="VcASADH2_like_N"/>
    <property type="match status" value="1"/>
</dbReference>
<dbReference type="InterPro" id="IPR012280">
    <property type="entry name" value="Semialdhyde_DH_dimer_dom"/>
</dbReference>
<feature type="domain" description="Semialdehyde dehydrogenase NAD-binding" evidence="17">
    <location>
        <begin position="2"/>
        <end position="119"/>
    </location>
</feature>
<comment type="function">
    <text evidence="15">Catalyzes the NADPH-dependent formation of L-aspartate-semialdehyde (L-ASA) by the reductive dephosphorylation of L-aspartyl-4-phosphate.</text>
</comment>
<reference evidence="18 19" key="1">
    <citation type="submission" date="2020-02" db="EMBL/GenBank/DDBJ databases">
        <authorList>
            <person name="Zheng R.K."/>
            <person name="Sun C.M."/>
        </authorList>
    </citation>
    <scope>NUCLEOTIDE SEQUENCE [LARGE SCALE GENOMIC DNA]</scope>
    <source>
        <strain evidence="19">zrk13</strain>
    </source>
</reference>
<dbReference type="Proteomes" id="UP000514720">
    <property type="component" value="Chromosome"/>
</dbReference>
<keyword evidence="13 15" id="KW-0486">Methionine biosynthesis</keyword>
<dbReference type="NCBIfam" id="TIGR01296">
    <property type="entry name" value="asd_B"/>
    <property type="match status" value="1"/>
</dbReference>
<dbReference type="GO" id="GO:0019877">
    <property type="term" value="P:diaminopimelate biosynthetic process"/>
    <property type="evidence" value="ECO:0007669"/>
    <property type="project" value="UniProtKB-UniRule"/>
</dbReference>
<evidence type="ECO:0000256" key="9">
    <source>
        <dbReference type="ARBA" id="ARBA00022857"/>
    </source>
</evidence>
<feature type="binding site" evidence="15">
    <location>
        <position position="228"/>
    </location>
    <ligand>
        <name>substrate</name>
    </ligand>
</feature>
<feature type="binding site" evidence="15">
    <location>
        <position position="99"/>
    </location>
    <ligand>
        <name>phosphate</name>
        <dbReference type="ChEBI" id="CHEBI:43474"/>
    </ligand>
</feature>
<dbReference type="GO" id="GO:0009097">
    <property type="term" value="P:isoleucine biosynthetic process"/>
    <property type="evidence" value="ECO:0007669"/>
    <property type="project" value="UniProtKB-UniRule"/>
</dbReference>
<feature type="active site" description="Proton acceptor" evidence="15 16">
    <location>
        <position position="235"/>
    </location>
</feature>
<keyword evidence="7 15" id="KW-0028">Amino-acid biosynthesis</keyword>
<evidence type="ECO:0000256" key="6">
    <source>
        <dbReference type="ARBA" id="ARBA00013120"/>
    </source>
</evidence>
<feature type="binding site" evidence="15">
    <location>
        <begin position="9"/>
        <end position="12"/>
    </location>
    <ligand>
        <name>NADP(+)</name>
        <dbReference type="ChEBI" id="CHEBI:58349"/>
    </ligand>
</feature>
<dbReference type="UniPathway" id="UPA00051">
    <property type="reaction ID" value="UER00464"/>
</dbReference>
<evidence type="ECO:0000256" key="5">
    <source>
        <dbReference type="ARBA" id="ARBA00011738"/>
    </source>
</evidence>
<dbReference type="Gene3D" id="3.40.50.720">
    <property type="entry name" value="NAD(P)-binding Rossmann-like Domain"/>
    <property type="match status" value="1"/>
</dbReference>
<comment type="pathway">
    <text evidence="2 15">Amino-acid biosynthesis; L-lysine biosynthesis via DAP pathway; (S)-tetrahydrodipicolinate from L-aspartate: step 2/4.</text>
</comment>
<keyword evidence="12 15" id="KW-0457">Lysine biosynthesis</keyword>
<keyword evidence="19" id="KW-1185">Reference proteome</keyword>
<evidence type="ECO:0000256" key="8">
    <source>
        <dbReference type="ARBA" id="ARBA00022697"/>
    </source>
</evidence>
<evidence type="ECO:0000259" key="17">
    <source>
        <dbReference type="SMART" id="SM00859"/>
    </source>
</evidence>
<evidence type="ECO:0000313" key="18">
    <source>
        <dbReference type="EMBL" id="QMS84592.1"/>
    </source>
</evidence>
<dbReference type="NCBIfam" id="NF011456">
    <property type="entry name" value="PRK14874.1"/>
    <property type="match status" value="1"/>
</dbReference>
<dbReference type="PANTHER" id="PTHR46278">
    <property type="entry name" value="DEHYDROGENASE, PUTATIVE-RELATED"/>
    <property type="match status" value="1"/>
</dbReference>
<evidence type="ECO:0000256" key="11">
    <source>
        <dbReference type="ARBA" id="ARBA00023002"/>
    </source>
</evidence>
<dbReference type="InterPro" id="IPR000534">
    <property type="entry name" value="Semialdehyde_DH_NAD-bd"/>
</dbReference>
<comment type="caution">
    <text evidence="15">Lacks conserved residue(s) required for the propagation of feature annotation.</text>
</comment>
<gene>
    <name evidence="15" type="primary">asd</name>
    <name evidence="18" type="ORF">G4Z02_02110</name>
</gene>
<evidence type="ECO:0000256" key="12">
    <source>
        <dbReference type="ARBA" id="ARBA00023154"/>
    </source>
</evidence>
<dbReference type="GO" id="GO:0051287">
    <property type="term" value="F:NAD binding"/>
    <property type="evidence" value="ECO:0007669"/>
    <property type="project" value="InterPro"/>
</dbReference>
<keyword evidence="10 15" id="KW-0220">Diaminopimelate biosynthesis</keyword>
<comment type="subunit">
    <text evidence="5 15">Homodimer.</text>
</comment>
<dbReference type="SUPFAM" id="SSF55347">
    <property type="entry name" value="Glyceraldehyde-3-phosphate dehydrogenase-like, C-terminal domain"/>
    <property type="match status" value="1"/>
</dbReference>
<evidence type="ECO:0000256" key="10">
    <source>
        <dbReference type="ARBA" id="ARBA00022915"/>
    </source>
</evidence>
<dbReference type="UniPathway" id="UPA00050">
    <property type="reaction ID" value="UER00463"/>
</dbReference>
<comment type="pathway">
    <text evidence="1 15">Amino-acid biosynthesis; L-methionine biosynthesis via de novo pathway; L-homoserine from L-aspartate: step 2/3.</text>
</comment>
<comment type="pathway">
    <text evidence="3 15">Amino-acid biosynthesis; L-threonine biosynthesis; L-threonine from L-aspartate: step 2/5.</text>
</comment>
<organism evidence="18 19">
    <name type="scientific">Candidatus Xianfuyuplasma coldseepsis</name>
    <dbReference type="NCBI Taxonomy" id="2782163"/>
    <lineage>
        <taxon>Bacteria</taxon>
        <taxon>Bacillati</taxon>
        <taxon>Mycoplasmatota</taxon>
        <taxon>Mollicutes</taxon>
        <taxon>Candidatus Izemoplasmatales</taxon>
        <taxon>Candidatus Izemoplasmataceae</taxon>
        <taxon>Candidatus Xianfuyuplasma</taxon>
    </lineage>
</organism>
<name>A0A7L7KQN3_9MOLU</name>
<evidence type="ECO:0000256" key="13">
    <source>
        <dbReference type="ARBA" id="ARBA00023167"/>
    </source>
</evidence>
<dbReference type="SMART" id="SM00859">
    <property type="entry name" value="Semialdhyde_dh"/>
    <property type="match status" value="1"/>
</dbReference>
<feature type="binding site" evidence="15">
    <location>
        <begin position="37"/>
        <end position="38"/>
    </location>
    <ligand>
        <name>NADP(+)</name>
        <dbReference type="ChEBI" id="CHEBI:58349"/>
    </ligand>
</feature>
<evidence type="ECO:0000256" key="4">
    <source>
        <dbReference type="ARBA" id="ARBA00010584"/>
    </source>
</evidence>
<dbReference type="GO" id="GO:0071266">
    <property type="term" value="P:'de novo' L-methionine biosynthetic process"/>
    <property type="evidence" value="ECO:0007669"/>
    <property type="project" value="UniProtKB-UniRule"/>
</dbReference>
<feature type="binding site" evidence="15">
    <location>
        <position position="155"/>
    </location>
    <ligand>
        <name>substrate</name>
    </ligand>
</feature>
<evidence type="ECO:0000313" key="19">
    <source>
        <dbReference type="Proteomes" id="UP000514720"/>
    </source>
</evidence>
<evidence type="ECO:0000256" key="14">
    <source>
        <dbReference type="ARBA" id="ARBA00047891"/>
    </source>
</evidence>
<dbReference type="Pfam" id="PF02774">
    <property type="entry name" value="Semialdhyde_dhC"/>
    <property type="match status" value="1"/>
</dbReference>
<feature type="binding site" evidence="15">
    <location>
        <begin position="158"/>
        <end position="159"/>
    </location>
    <ligand>
        <name>NADP(+)</name>
        <dbReference type="ChEBI" id="CHEBI:58349"/>
    </ligand>
</feature>
<keyword evidence="9 15" id="KW-0521">NADP</keyword>
<feature type="binding site" evidence="15">
    <location>
        <position position="308"/>
    </location>
    <ligand>
        <name>NADP(+)</name>
        <dbReference type="ChEBI" id="CHEBI:58349"/>
    </ligand>
</feature>
<dbReference type="CDD" id="cd18131">
    <property type="entry name" value="ASADH_C_bac_euk_like"/>
    <property type="match status" value="1"/>
</dbReference>
<dbReference type="HAMAP" id="MF_02121">
    <property type="entry name" value="ASADH"/>
    <property type="match status" value="1"/>
</dbReference>
<dbReference type="PANTHER" id="PTHR46278:SF2">
    <property type="entry name" value="ASPARTATE-SEMIALDEHYDE DEHYDROGENASE"/>
    <property type="match status" value="1"/>
</dbReference>
<dbReference type="AlphaFoldDB" id="A0A7L7KQN3"/>
<dbReference type="InterPro" id="IPR012080">
    <property type="entry name" value="Asp_semialdehyde_DH"/>
</dbReference>
<dbReference type="InterPro" id="IPR005986">
    <property type="entry name" value="Asp_semialdehyde_DH_beta"/>
</dbReference>
<evidence type="ECO:0000256" key="1">
    <source>
        <dbReference type="ARBA" id="ARBA00005021"/>
    </source>
</evidence>
<proteinExistence type="inferred from homology"/>
<dbReference type="GO" id="GO:0009089">
    <property type="term" value="P:lysine biosynthetic process via diaminopimelate"/>
    <property type="evidence" value="ECO:0007669"/>
    <property type="project" value="UniProtKB-UniRule"/>
</dbReference>
<protein>
    <recommendedName>
        <fullName evidence="6 15">Aspartate-semialdehyde dehydrogenase</fullName>
        <shortName evidence="15">ASA dehydrogenase</shortName>
        <shortName evidence="15">ASADH</shortName>
        <ecNumber evidence="6 15">1.2.1.11</ecNumber>
    </recommendedName>
    <alternativeName>
        <fullName evidence="15">Aspartate-beta-semialdehyde dehydrogenase</fullName>
    </alternativeName>
</protein>
<evidence type="ECO:0000256" key="7">
    <source>
        <dbReference type="ARBA" id="ARBA00022605"/>
    </source>
</evidence>
<dbReference type="EMBL" id="CP048914">
    <property type="protein sequence ID" value="QMS84592.1"/>
    <property type="molecule type" value="Genomic_DNA"/>
</dbReference>
<feature type="active site" description="Acyl-thioester intermediate" evidence="15 16">
    <location>
        <position position="128"/>
    </location>
</feature>
<evidence type="ECO:0000256" key="3">
    <source>
        <dbReference type="ARBA" id="ARBA00005097"/>
    </source>
</evidence>
<evidence type="ECO:0000256" key="16">
    <source>
        <dbReference type="PIRSR" id="PIRSR000148-1"/>
    </source>
</evidence>
<dbReference type="SUPFAM" id="SSF51735">
    <property type="entry name" value="NAD(P)-binding Rossmann-fold domains"/>
    <property type="match status" value="1"/>
</dbReference>
<sequence>MNIAIVGATGLVGRTFLQILDERNISIDRLYLYASKRSAGTVVTFQDQSYTVMETTTANIIDKDIDIALFSAGSTVSTTFARDFVSIGAVVIDNSSAFRMDPQVPLVVPEVNPDDVLQHQGIIANPNCSTIQSVVPLTVVQHLWDIKRVDYTTYQAVSGSGQQGIDDFDRTAEGESPQLYPYPIYNNVIPQIDRFESTNFTFEEHKMIQETQKILHKPDLAVSATCVRVPVKHAHSVSMIIELIKEPDLERLREQLHATPGIEVIDDPEQQQYPMPLFAANQDAIVVGRIRKDLYNPCLLHMFCSADNIRKGAALNAIQILEVVDKKILRK</sequence>
<dbReference type="GO" id="GO:0046983">
    <property type="term" value="F:protein dimerization activity"/>
    <property type="evidence" value="ECO:0007669"/>
    <property type="project" value="InterPro"/>
</dbReference>
<dbReference type="RefSeq" id="WP_258878208.1">
    <property type="nucleotide sequence ID" value="NZ_CP048914.1"/>
</dbReference>
<accession>A0A7L7KQN3</accession>
<dbReference type="InterPro" id="IPR036291">
    <property type="entry name" value="NAD(P)-bd_dom_sf"/>
</dbReference>
<comment type="catalytic activity">
    <reaction evidence="14 15">
        <text>L-aspartate 4-semialdehyde + phosphate + NADP(+) = 4-phospho-L-aspartate + NADPH + H(+)</text>
        <dbReference type="Rhea" id="RHEA:24284"/>
        <dbReference type="ChEBI" id="CHEBI:15378"/>
        <dbReference type="ChEBI" id="CHEBI:43474"/>
        <dbReference type="ChEBI" id="CHEBI:57535"/>
        <dbReference type="ChEBI" id="CHEBI:57783"/>
        <dbReference type="ChEBI" id="CHEBI:58349"/>
        <dbReference type="ChEBI" id="CHEBI:537519"/>
        <dbReference type="EC" id="1.2.1.11"/>
    </reaction>
</comment>
<dbReference type="GO" id="GO:0004073">
    <property type="term" value="F:aspartate-semialdehyde dehydrogenase activity"/>
    <property type="evidence" value="ECO:0007669"/>
    <property type="project" value="UniProtKB-UniRule"/>
</dbReference>
<evidence type="ECO:0000256" key="15">
    <source>
        <dbReference type="HAMAP-Rule" id="MF_02121"/>
    </source>
</evidence>
<dbReference type="GO" id="GO:0009088">
    <property type="term" value="P:threonine biosynthetic process"/>
    <property type="evidence" value="ECO:0007669"/>
    <property type="project" value="UniProtKB-UniRule"/>
</dbReference>
<dbReference type="PIRSF" id="PIRSF000148">
    <property type="entry name" value="ASA_dh"/>
    <property type="match status" value="1"/>
</dbReference>
<keyword evidence="8 15" id="KW-0791">Threonine biosynthesis</keyword>
<dbReference type="GO" id="GO:0050661">
    <property type="term" value="F:NADP binding"/>
    <property type="evidence" value="ECO:0007669"/>
    <property type="project" value="UniProtKB-UniRule"/>
</dbReference>
<evidence type="ECO:0000256" key="2">
    <source>
        <dbReference type="ARBA" id="ARBA00005076"/>
    </source>
</evidence>
<keyword evidence="11 15" id="KW-0560">Oxidoreductase</keyword>
<dbReference type="Pfam" id="PF01118">
    <property type="entry name" value="Semialdhyde_dh"/>
    <property type="match status" value="1"/>
</dbReference>
<dbReference type="KEGG" id="xcl:G4Z02_02110"/>
<dbReference type="UniPathway" id="UPA00034">
    <property type="reaction ID" value="UER00016"/>
</dbReference>
<dbReference type="EC" id="1.2.1.11" evidence="6 15"/>
<comment type="similarity">
    <text evidence="4 15">Belongs to the aspartate-semialdehyde dehydrogenase family.</text>
</comment>
<dbReference type="Gene3D" id="3.30.360.10">
    <property type="entry name" value="Dihydrodipicolinate Reductase, domain 2"/>
    <property type="match status" value="1"/>
</dbReference>